<dbReference type="RefSeq" id="WP_406792876.1">
    <property type="nucleotide sequence ID" value="NZ_JBJHZX010000021.1"/>
</dbReference>
<proteinExistence type="predicted"/>
<sequence length="258" mass="27993">MKNRKYLYIFLILFLIALSVGYFKIENKKTSSNTGKQKTDVVKNDKPNAKNTSDTKSAVSNEDNSSETSNIKDSTSADSNNDSSENNLRTGQSKSEDSNTVPAQVQKPAPTQVQTSTQTTTVTLTGFIQDEDCFVQYVDSDTGKAKQDPGNDTKDCLLMQACANSGYGITALQSDGTYKFYYFDGKFATGKGEGFIPGTGAQALAWELINKTSKQDHVAITVTGTLNGDTRTNTNAAFPANVDGKYYSVITVSQLHEN</sequence>
<dbReference type="EMBL" id="JBJHZX010000021">
    <property type="protein sequence ID" value="MFL0196769.1"/>
    <property type="molecule type" value="Genomic_DNA"/>
</dbReference>
<feature type="compositionally biased region" description="Polar residues" evidence="1">
    <location>
        <begin position="88"/>
        <end position="103"/>
    </location>
</feature>
<protein>
    <recommendedName>
        <fullName evidence="5">Lipoprotein</fullName>
    </recommendedName>
</protein>
<comment type="caution">
    <text evidence="3">The sequence shown here is derived from an EMBL/GenBank/DDBJ whole genome shotgun (WGS) entry which is preliminary data.</text>
</comment>
<feature type="compositionally biased region" description="Polar residues" evidence="1">
    <location>
        <begin position="49"/>
        <end position="72"/>
    </location>
</feature>
<keyword evidence="2" id="KW-0472">Membrane</keyword>
<accession>A0ABW8SLG6</accession>
<keyword evidence="4" id="KW-1185">Reference proteome</keyword>
<gene>
    <name evidence="3" type="ORF">ACJDU8_14565</name>
</gene>
<keyword evidence="2" id="KW-0812">Transmembrane</keyword>
<feature type="compositionally biased region" description="Basic and acidic residues" evidence="1">
    <location>
        <begin position="37"/>
        <end position="48"/>
    </location>
</feature>
<dbReference type="Proteomes" id="UP001623660">
    <property type="component" value="Unassembled WGS sequence"/>
</dbReference>
<evidence type="ECO:0000256" key="2">
    <source>
        <dbReference type="SAM" id="Phobius"/>
    </source>
</evidence>
<feature type="region of interest" description="Disordered" evidence="1">
    <location>
        <begin position="30"/>
        <end position="118"/>
    </location>
</feature>
<feature type="transmembrane region" description="Helical" evidence="2">
    <location>
        <begin position="6"/>
        <end position="23"/>
    </location>
</feature>
<organism evidence="3 4">
    <name type="scientific">Candidatus Clostridium eludens</name>
    <dbReference type="NCBI Taxonomy" id="3381663"/>
    <lineage>
        <taxon>Bacteria</taxon>
        <taxon>Bacillati</taxon>
        <taxon>Bacillota</taxon>
        <taxon>Clostridia</taxon>
        <taxon>Eubacteriales</taxon>
        <taxon>Clostridiaceae</taxon>
        <taxon>Clostridium</taxon>
    </lineage>
</organism>
<name>A0ABW8SLG6_9CLOT</name>
<feature type="compositionally biased region" description="Low complexity" evidence="1">
    <location>
        <begin position="73"/>
        <end position="87"/>
    </location>
</feature>
<keyword evidence="2" id="KW-1133">Transmembrane helix</keyword>
<evidence type="ECO:0008006" key="5">
    <source>
        <dbReference type="Google" id="ProtNLM"/>
    </source>
</evidence>
<evidence type="ECO:0000313" key="3">
    <source>
        <dbReference type="EMBL" id="MFL0196769.1"/>
    </source>
</evidence>
<evidence type="ECO:0000313" key="4">
    <source>
        <dbReference type="Proteomes" id="UP001623660"/>
    </source>
</evidence>
<evidence type="ECO:0000256" key="1">
    <source>
        <dbReference type="SAM" id="MobiDB-lite"/>
    </source>
</evidence>
<reference evidence="3 4" key="1">
    <citation type="submission" date="2024-11" db="EMBL/GenBank/DDBJ databases">
        <authorList>
            <person name="Heng Y.C."/>
            <person name="Lim A.C.H."/>
            <person name="Lee J.K.Y."/>
            <person name="Kittelmann S."/>
        </authorList>
    </citation>
    <scope>NUCLEOTIDE SEQUENCE [LARGE SCALE GENOMIC DNA]</scope>
    <source>
        <strain evidence="3 4">WILCCON 0269</strain>
    </source>
</reference>